<protein>
    <recommendedName>
        <fullName evidence="4">Dolichyl-phosphate-mannose-protein mannosyltransferase</fullName>
    </recommendedName>
</protein>
<keyword evidence="3" id="KW-1185">Reference proteome</keyword>
<reference evidence="2 3" key="1">
    <citation type="submission" date="2018-06" db="EMBL/GenBank/DDBJ databases">
        <title>Genomic Encyclopedia of Type Strains, Phase IV (KMG-IV): sequencing the most valuable type-strain genomes for metagenomic binning, comparative biology and taxonomic classification.</title>
        <authorList>
            <person name="Goeker M."/>
        </authorList>
    </citation>
    <scope>NUCLEOTIDE SEQUENCE [LARGE SCALE GENOMIC DNA]</scope>
    <source>
        <strain evidence="2 3">DSM 15140</strain>
    </source>
</reference>
<feature type="transmembrane region" description="Helical" evidence="1">
    <location>
        <begin position="255"/>
        <end position="273"/>
    </location>
</feature>
<feature type="transmembrane region" description="Helical" evidence="1">
    <location>
        <begin position="230"/>
        <end position="249"/>
    </location>
</feature>
<dbReference type="EMBL" id="QNRI01000002">
    <property type="protein sequence ID" value="RBP00569.1"/>
    <property type="molecule type" value="Genomic_DNA"/>
</dbReference>
<evidence type="ECO:0000313" key="3">
    <source>
        <dbReference type="Proteomes" id="UP000252254"/>
    </source>
</evidence>
<comment type="caution">
    <text evidence="2">The sequence shown here is derived from an EMBL/GenBank/DDBJ whole genome shotgun (WGS) entry which is preliminary data.</text>
</comment>
<dbReference type="Proteomes" id="UP000252254">
    <property type="component" value="Unassembled WGS sequence"/>
</dbReference>
<sequence length="574" mass="66527">MKGIPFLLLIIASAFSTVSLISIRQSFTHTHVFVIVLTMLAFMLIYHYLFRSIRRNSTLFVPLLRRPTFVSFVIVLSLLLLLSLKSSLTHLLDNHWLIGLFIIIGSYVTIGILLASVLLVLYSQSITVRYQPIPKYYLFYYAIPCVLVWSVFLVAFFPGAMTPDSLSHWRQIHTLEFSNWHPVLYTWFMLALTSIWHSPAIVVIGQSTLLALIFGYGMYSLNCYGIYKKWTWALTLLFALSPINTGFVLMIWKDVLYSASLFLLTIILIHIVLSKGKWLQHKRHLSLLLITLLSVIFIRNNGLPIILLLLILLLLQYRSFTKHILITSGILFIIYFSLTGPIFRYLNVTPANPNEALAIPTQQIARVIYEEAAMTEEQLTYFDQILPIEQWKAYYNPYRTDPIKFAHDYNGEMIFSDNRAYLNYWFEVVLEHPSIAMEAFLAQTSLVWQINQPENGYTDIFTTTIYQPNDYDLVSHSISPWLQTQFSRWYNFSQTYMKEWIWRPAIYTFAIILFTFISVLKLGKQMIIVALPSLLNTATIFAGLPAQDFRYLYANTLVIFVLIGLALLKKVQHE</sequence>
<dbReference type="AlphaFoldDB" id="A0A366EGL3"/>
<dbReference type="Pfam" id="PF19484">
    <property type="entry name" value="DUF6020"/>
    <property type="match status" value="1"/>
</dbReference>
<dbReference type="InterPro" id="IPR046062">
    <property type="entry name" value="DUF6020"/>
</dbReference>
<feature type="transmembrane region" description="Helical" evidence="1">
    <location>
        <begin position="138"/>
        <end position="157"/>
    </location>
</feature>
<gene>
    <name evidence="2" type="ORF">DES48_102333</name>
</gene>
<feature type="transmembrane region" description="Helical" evidence="1">
    <location>
        <begin position="30"/>
        <end position="51"/>
    </location>
</feature>
<evidence type="ECO:0008006" key="4">
    <source>
        <dbReference type="Google" id="ProtNLM"/>
    </source>
</evidence>
<feature type="transmembrane region" description="Helical" evidence="1">
    <location>
        <begin position="551"/>
        <end position="568"/>
    </location>
</feature>
<dbReference type="OrthoDB" id="2137478at2"/>
<feature type="transmembrane region" description="Helical" evidence="1">
    <location>
        <begin position="96"/>
        <end position="122"/>
    </location>
</feature>
<keyword evidence="1" id="KW-0472">Membrane</keyword>
<dbReference type="RefSeq" id="WP_113867346.1">
    <property type="nucleotide sequence ID" value="NZ_BAABQN010000002.1"/>
</dbReference>
<organism evidence="2 3">
    <name type="scientific">Paraliobacillus ryukyuensis</name>
    <dbReference type="NCBI Taxonomy" id="200904"/>
    <lineage>
        <taxon>Bacteria</taxon>
        <taxon>Bacillati</taxon>
        <taxon>Bacillota</taxon>
        <taxon>Bacilli</taxon>
        <taxon>Bacillales</taxon>
        <taxon>Bacillaceae</taxon>
        <taxon>Paraliobacillus</taxon>
    </lineage>
</organism>
<name>A0A366EGL3_9BACI</name>
<feature type="transmembrane region" description="Helical" evidence="1">
    <location>
        <begin position="285"/>
        <end position="314"/>
    </location>
</feature>
<feature type="transmembrane region" description="Helical" evidence="1">
    <location>
        <begin position="63"/>
        <end position="84"/>
    </location>
</feature>
<keyword evidence="1" id="KW-1133">Transmembrane helix</keyword>
<keyword evidence="1" id="KW-0812">Transmembrane</keyword>
<accession>A0A366EGL3</accession>
<evidence type="ECO:0000313" key="2">
    <source>
        <dbReference type="EMBL" id="RBP00569.1"/>
    </source>
</evidence>
<feature type="transmembrane region" description="Helical" evidence="1">
    <location>
        <begin position="320"/>
        <end position="338"/>
    </location>
</feature>
<feature type="transmembrane region" description="Helical" evidence="1">
    <location>
        <begin position="526"/>
        <end position="544"/>
    </location>
</feature>
<evidence type="ECO:0000256" key="1">
    <source>
        <dbReference type="SAM" id="Phobius"/>
    </source>
</evidence>
<feature type="transmembrane region" description="Helical" evidence="1">
    <location>
        <begin position="500"/>
        <end position="520"/>
    </location>
</feature>
<proteinExistence type="predicted"/>
<feature type="transmembrane region" description="Helical" evidence="1">
    <location>
        <begin position="185"/>
        <end position="218"/>
    </location>
</feature>